<dbReference type="NCBIfam" id="TIGR00922">
    <property type="entry name" value="nusG"/>
    <property type="match status" value="1"/>
</dbReference>
<dbReference type="InterPro" id="IPR005824">
    <property type="entry name" value="KOW"/>
</dbReference>
<dbReference type="Proteomes" id="UP000003379">
    <property type="component" value="Unassembled WGS sequence"/>
</dbReference>
<name>G9X2B8_9FIRM</name>
<dbReference type="HAMAP" id="MF_00948">
    <property type="entry name" value="NusG"/>
    <property type="match status" value="1"/>
</dbReference>
<dbReference type="GO" id="GO:0032784">
    <property type="term" value="P:regulation of DNA-templated transcription elongation"/>
    <property type="evidence" value="ECO:0007669"/>
    <property type="project" value="InterPro"/>
</dbReference>
<dbReference type="Proteomes" id="UP000006437">
    <property type="component" value="Unassembled WGS sequence"/>
</dbReference>
<reference evidence="10 13" key="1">
    <citation type="submission" date="2011-08" db="EMBL/GenBank/DDBJ databases">
        <title>The Genome Sequence of Eubacteriaceae bacterium ACC19a.</title>
        <authorList>
            <consortium name="The Broad Institute Genome Sequencing Platform"/>
            <person name="Earl A."/>
            <person name="Ward D."/>
            <person name="Feldgarden M."/>
            <person name="Gevers D."/>
            <person name="Sizova M."/>
            <person name="Hazen A."/>
            <person name="Epstein S."/>
            <person name="Young S.K."/>
            <person name="Zeng Q."/>
            <person name="Gargeya S."/>
            <person name="Fitzgerald M."/>
            <person name="Haas B."/>
            <person name="Abouelleil A."/>
            <person name="Alvarado L."/>
            <person name="Arachchi H.M."/>
            <person name="Berlin A."/>
            <person name="Brown A."/>
            <person name="Chapman S.B."/>
            <person name="Chen Z."/>
            <person name="Dunbar C."/>
            <person name="Freedman E."/>
            <person name="Gearin G."/>
            <person name="Gellesch M."/>
            <person name="Goldberg J."/>
            <person name="Griggs A."/>
            <person name="Gujja S."/>
            <person name="Heiman D."/>
            <person name="Howarth C."/>
            <person name="Larson L."/>
            <person name="Lui A."/>
            <person name="MacDonald P.J.P."/>
            <person name="Montmayeur A."/>
            <person name="Murphy C."/>
            <person name="Neiman D."/>
            <person name="Pearson M."/>
            <person name="Priest M."/>
            <person name="Roberts A."/>
            <person name="Saif S."/>
            <person name="Shea T."/>
            <person name="Shenoy N."/>
            <person name="Sisk P."/>
            <person name="Stolte C."/>
            <person name="Sykes S."/>
            <person name="Wortman J."/>
            <person name="Nusbaum C."/>
            <person name="Birren B."/>
        </authorList>
    </citation>
    <scope>NUCLEOTIDE SEQUENCE [LARGE SCALE GENOMIC DNA]</scope>
    <source>
        <strain evidence="10 13">ACC19a</strain>
    </source>
</reference>
<dbReference type="InterPro" id="IPR008991">
    <property type="entry name" value="Translation_prot_SH3-like_sf"/>
</dbReference>
<dbReference type="GO" id="GO:0005829">
    <property type="term" value="C:cytosol"/>
    <property type="evidence" value="ECO:0007669"/>
    <property type="project" value="TreeGrafter"/>
</dbReference>
<protein>
    <recommendedName>
        <fullName evidence="5 6">Transcription termination/antitermination protein NusG</fullName>
    </recommendedName>
</protein>
<dbReference type="PRINTS" id="PR00338">
    <property type="entry name" value="NUSGTNSCPFCT"/>
</dbReference>
<dbReference type="CDD" id="cd09891">
    <property type="entry name" value="NGN_Bact_1"/>
    <property type="match status" value="1"/>
</dbReference>
<sequence>MLEKGEMLWYVVHTYSGYENKVKTSLEKTIENLGMHEYIQKVVIPEESVVENKNGVEKVRKRKIFPGYVLIKMAVTDDSWYLVRNTKGVTGFVGTNSKPIPLTPDEVVKMRLEDEQAVIEEVDFEVGDKITITGGPFADREAVITQIFMDKRLVKAQMMMFGKETVMELEFSQIKKLS</sequence>
<evidence type="ECO:0000313" key="10">
    <source>
        <dbReference type="EMBL" id="EHL13241.1"/>
    </source>
</evidence>
<dbReference type="GO" id="GO:0006354">
    <property type="term" value="P:DNA-templated transcription elongation"/>
    <property type="evidence" value="ECO:0007669"/>
    <property type="project" value="UniProtKB-UniRule"/>
</dbReference>
<dbReference type="HOGENOM" id="CLU_067287_1_1_9"/>
<dbReference type="InterPro" id="IPR006645">
    <property type="entry name" value="NGN-like_dom"/>
</dbReference>
<comment type="function">
    <text evidence="5 7">Participates in transcription elongation, termination and antitermination.</text>
</comment>
<dbReference type="EMBL" id="AFZE01000045">
    <property type="protein sequence ID" value="EHL13241.1"/>
    <property type="molecule type" value="Genomic_DNA"/>
</dbReference>
<dbReference type="SUPFAM" id="SSF82679">
    <property type="entry name" value="N-utilization substance G protein NusG, N-terminal domain"/>
    <property type="match status" value="1"/>
</dbReference>
<gene>
    <name evidence="5" type="primary">nusG</name>
    <name evidence="11" type="ORF">HMPREF9628_00005</name>
    <name evidence="10" type="ORF">HMPREF9629_00541</name>
</gene>
<dbReference type="GO" id="GO:0006353">
    <property type="term" value="P:DNA-templated transcription termination"/>
    <property type="evidence" value="ECO:0007669"/>
    <property type="project" value="UniProtKB-UniRule"/>
</dbReference>
<dbReference type="PANTHER" id="PTHR30265">
    <property type="entry name" value="RHO-INTERACTING TRANSCRIPTION TERMINATION FACTOR NUSG"/>
    <property type="match status" value="1"/>
</dbReference>
<dbReference type="PATRIC" id="fig|796937.3.peg.1765"/>
<keyword evidence="4 5" id="KW-0804">Transcription</keyword>
<reference evidence="11 12" key="2">
    <citation type="submission" date="2011-08" db="EMBL/GenBank/DDBJ databases">
        <title>The Genome Sequence of Eubacteriaceae bacterium CM5.</title>
        <authorList>
            <consortium name="The Broad Institute Genome Sequencing Platform"/>
            <person name="Earl A."/>
            <person name="Ward D."/>
            <person name="Feldgarden M."/>
            <person name="Gevers D."/>
            <person name="Sizova M."/>
            <person name="Hazen A."/>
            <person name="Epstein S."/>
            <person name="Young S.K."/>
            <person name="Zeng Q."/>
            <person name="Gargeya S."/>
            <person name="Fitzgerald M."/>
            <person name="Haas B."/>
            <person name="Abouelleil A."/>
            <person name="Alvarado L."/>
            <person name="Arachchi H.M."/>
            <person name="Berlin A."/>
            <person name="Brown A."/>
            <person name="Chapman S.B."/>
            <person name="Chen Z."/>
            <person name="Dunbar C."/>
            <person name="Freedman E."/>
            <person name="Gearin G."/>
            <person name="Gellesch M."/>
            <person name="Goldberg J."/>
            <person name="Griggs A."/>
            <person name="Gujja S."/>
            <person name="Heiman D."/>
            <person name="Howarth C."/>
            <person name="Larson L."/>
            <person name="Lui A."/>
            <person name="MacDonald P.J.P."/>
            <person name="Montmayeur A."/>
            <person name="Murphy C."/>
            <person name="Neiman D."/>
            <person name="Pearson M."/>
            <person name="Priest M."/>
            <person name="Roberts A."/>
            <person name="Saif S."/>
            <person name="Shea T."/>
            <person name="Shenoy N."/>
            <person name="Sisk P."/>
            <person name="Stolte C."/>
            <person name="Sykes S."/>
            <person name="Wortman J."/>
            <person name="Nusbaum C."/>
            <person name="Birren B."/>
        </authorList>
    </citation>
    <scope>NUCLEOTIDE SEQUENCE [LARGE SCALE GENOMIC DNA]</scope>
    <source>
        <strain evidence="11 12">CM5</strain>
    </source>
</reference>
<proteinExistence type="inferred from homology"/>
<dbReference type="CDD" id="cd06091">
    <property type="entry name" value="KOW_NusG"/>
    <property type="match status" value="1"/>
</dbReference>
<dbReference type="InterPro" id="IPR043425">
    <property type="entry name" value="NusG-like"/>
</dbReference>
<feature type="domain" description="NusG-like N-terminal" evidence="8">
    <location>
        <begin position="6"/>
        <end position="114"/>
    </location>
</feature>
<accession>G9X2B8</accession>
<evidence type="ECO:0000256" key="5">
    <source>
        <dbReference type="HAMAP-Rule" id="MF_00948"/>
    </source>
</evidence>
<dbReference type="SMART" id="SM00738">
    <property type="entry name" value="NGN"/>
    <property type="match status" value="1"/>
</dbReference>
<dbReference type="FunFam" id="3.30.70.940:FF:000002">
    <property type="entry name" value="Transcription termination/antitermination protein NusG"/>
    <property type="match status" value="1"/>
</dbReference>
<dbReference type="Pfam" id="PF00467">
    <property type="entry name" value="KOW"/>
    <property type="match status" value="1"/>
</dbReference>
<evidence type="ECO:0000256" key="3">
    <source>
        <dbReference type="ARBA" id="ARBA00023015"/>
    </source>
</evidence>
<dbReference type="InterPro" id="IPR001062">
    <property type="entry name" value="Transcrpt_antiterm_NusG"/>
</dbReference>
<dbReference type="InterPro" id="IPR047050">
    <property type="entry name" value="NGN"/>
</dbReference>
<dbReference type="InterPro" id="IPR036735">
    <property type="entry name" value="NGN_dom_sf"/>
</dbReference>
<feature type="domain" description="KOW" evidence="9">
    <location>
        <begin position="123"/>
        <end position="150"/>
    </location>
</feature>
<evidence type="ECO:0000256" key="4">
    <source>
        <dbReference type="ARBA" id="ARBA00023163"/>
    </source>
</evidence>
<organism evidence="10 13">
    <name type="scientific">Peptoanaerobacter stomatis</name>
    <dbReference type="NCBI Taxonomy" id="796937"/>
    <lineage>
        <taxon>Bacteria</taxon>
        <taxon>Bacillati</taxon>
        <taxon>Bacillota</taxon>
        <taxon>Clostridia</taxon>
        <taxon>Peptostreptococcales</taxon>
        <taxon>Filifactoraceae</taxon>
        <taxon>Peptoanaerobacter</taxon>
    </lineage>
</organism>
<dbReference type="Gene3D" id="3.30.70.940">
    <property type="entry name" value="NusG, N-terminal domain"/>
    <property type="match status" value="1"/>
</dbReference>
<evidence type="ECO:0000259" key="9">
    <source>
        <dbReference type="SMART" id="SM00739"/>
    </source>
</evidence>
<keyword evidence="1 5" id="KW-0806">Transcription termination</keyword>
<dbReference type="Pfam" id="PF02357">
    <property type="entry name" value="NusG"/>
    <property type="match status" value="1"/>
</dbReference>
<evidence type="ECO:0000256" key="1">
    <source>
        <dbReference type="ARBA" id="ARBA00022472"/>
    </source>
</evidence>
<dbReference type="AlphaFoldDB" id="G9X2B8"/>
<keyword evidence="3 5" id="KW-0805">Transcription regulation</keyword>
<dbReference type="EMBL" id="AFZG01000001">
    <property type="protein sequence ID" value="EHL20160.1"/>
    <property type="molecule type" value="Genomic_DNA"/>
</dbReference>
<accession>G9X9R4</accession>
<dbReference type="PANTHER" id="PTHR30265:SF2">
    <property type="entry name" value="TRANSCRIPTION TERMINATION_ANTITERMINATION PROTEIN NUSG"/>
    <property type="match status" value="1"/>
</dbReference>
<comment type="caution">
    <text evidence="10">The sequence shown here is derived from an EMBL/GenBank/DDBJ whole genome shotgun (WGS) entry which is preliminary data.</text>
</comment>
<evidence type="ECO:0000259" key="8">
    <source>
        <dbReference type="SMART" id="SM00738"/>
    </source>
</evidence>
<dbReference type="SMART" id="SM00739">
    <property type="entry name" value="KOW"/>
    <property type="match status" value="1"/>
</dbReference>
<dbReference type="RefSeq" id="WP_009524777.1">
    <property type="nucleotide sequence ID" value="NZ_JBQMYE010000076.1"/>
</dbReference>
<dbReference type="SUPFAM" id="SSF50104">
    <property type="entry name" value="Translation proteins SH3-like domain"/>
    <property type="match status" value="1"/>
</dbReference>
<dbReference type="STRING" id="796937.HMPREF9630_01945"/>
<keyword evidence="2 5" id="KW-0889">Transcription antitermination</keyword>
<evidence type="ECO:0000313" key="13">
    <source>
        <dbReference type="Proteomes" id="UP000006437"/>
    </source>
</evidence>
<evidence type="ECO:0000256" key="2">
    <source>
        <dbReference type="ARBA" id="ARBA00022814"/>
    </source>
</evidence>
<evidence type="ECO:0000256" key="7">
    <source>
        <dbReference type="RuleBase" id="RU000538"/>
    </source>
</evidence>
<dbReference type="GO" id="GO:0031564">
    <property type="term" value="P:transcription antitermination"/>
    <property type="evidence" value="ECO:0007669"/>
    <property type="project" value="UniProtKB-UniRule"/>
</dbReference>
<dbReference type="InterPro" id="IPR014722">
    <property type="entry name" value="Rib_uL2_dom2"/>
</dbReference>
<evidence type="ECO:0000313" key="11">
    <source>
        <dbReference type="EMBL" id="EHL20160.1"/>
    </source>
</evidence>
<comment type="similarity">
    <text evidence="5 7">Belongs to the NusG family.</text>
</comment>
<evidence type="ECO:0000256" key="6">
    <source>
        <dbReference type="NCBIfam" id="TIGR00922"/>
    </source>
</evidence>
<dbReference type="Gene3D" id="2.30.30.30">
    <property type="match status" value="1"/>
</dbReference>
<evidence type="ECO:0000313" key="12">
    <source>
        <dbReference type="Proteomes" id="UP000003379"/>
    </source>
</evidence>